<dbReference type="WBParaSite" id="GPUH_0001578401-mRNA-1">
    <property type="protein sequence ID" value="GPUH_0001578401-mRNA-1"/>
    <property type="gene ID" value="GPUH_0001578401"/>
</dbReference>
<dbReference type="EMBL" id="UYRT01082889">
    <property type="protein sequence ID" value="VDN26632.1"/>
    <property type="molecule type" value="Genomic_DNA"/>
</dbReference>
<reference evidence="4" key="1">
    <citation type="submission" date="2016-06" db="UniProtKB">
        <authorList>
            <consortium name="WormBaseParasite"/>
        </authorList>
    </citation>
    <scope>IDENTIFICATION</scope>
</reference>
<dbReference type="OrthoDB" id="5816612at2759"/>
<dbReference type="Proteomes" id="UP000271098">
    <property type="component" value="Unassembled WGS sequence"/>
</dbReference>
<feature type="region of interest" description="Disordered" evidence="1">
    <location>
        <begin position="87"/>
        <end position="110"/>
    </location>
</feature>
<organism evidence="4">
    <name type="scientific">Gongylonema pulchrum</name>
    <dbReference type="NCBI Taxonomy" id="637853"/>
    <lineage>
        <taxon>Eukaryota</taxon>
        <taxon>Metazoa</taxon>
        <taxon>Ecdysozoa</taxon>
        <taxon>Nematoda</taxon>
        <taxon>Chromadorea</taxon>
        <taxon>Rhabditida</taxon>
        <taxon>Spirurina</taxon>
        <taxon>Spiruromorpha</taxon>
        <taxon>Spiruroidea</taxon>
        <taxon>Gongylonematidae</taxon>
        <taxon>Gongylonema</taxon>
    </lineage>
</organism>
<accession>A0A183E471</accession>
<reference evidence="2 3" key="2">
    <citation type="submission" date="2018-11" db="EMBL/GenBank/DDBJ databases">
        <authorList>
            <consortium name="Pathogen Informatics"/>
        </authorList>
    </citation>
    <scope>NUCLEOTIDE SEQUENCE [LARGE SCALE GENOMIC DNA]</scope>
</reference>
<protein>
    <submittedName>
        <fullName evidence="4">RNA polymerase II transcription factor B subunit 5</fullName>
    </submittedName>
</protein>
<name>A0A183E471_9BILA</name>
<dbReference type="AlphaFoldDB" id="A0A183E471"/>
<proteinExistence type="predicted"/>
<evidence type="ECO:0000313" key="2">
    <source>
        <dbReference type="EMBL" id="VDN26632.1"/>
    </source>
</evidence>
<sequence length="110" mass="12329">MRRADPSRAEPSFCNCPFLAFPQVLMSNSMLRRLPTKIELKLDDIDDMCQVLERMVDKGNMEPAEPQQTAQSTPLSQVRWRIGAAPARVGMEQASDMQAYETPESAPSNT</sequence>
<evidence type="ECO:0000313" key="4">
    <source>
        <dbReference type="WBParaSite" id="GPUH_0001578401-mRNA-1"/>
    </source>
</evidence>
<gene>
    <name evidence="2" type="ORF">GPUH_LOCUS15762</name>
</gene>
<evidence type="ECO:0000256" key="1">
    <source>
        <dbReference type="SAM" id="MobiDB-lite"/>
    </source>
</evidence>
<evidence type="ECO:0000313" key="3">
    <source>
        <dbReference type="Proteomes" id="UP000271098"/>
    </source>
</evidence>
<keyword evidence="3" id="KW-1185">Reference proteome</keyword>